<feature type="region of interest" description="Disordered" evidence="6">
    <location>
        <begin position="1"/>
        <end position="26"/>
    </location>
</feature>
<keyword evidence="9" id="KW-0547">Nucleotide-binding</keyword>
<evidence type="ECO:0000313" key="9">
    <source>
        <dbReference type="EMBL" id="GEP70632.1"/>
    </source>
</evidence>
<dbReference type="RefSeq" id="WP_146954399.1">
    <property type="nucleotide sequence ID" value="NZ_BAABBJ010000016.1"/>
</dbReference>
<keyword evidence="5" id="KW-0472">Membrane</keyword>
<gene>
    <name evidence="9" type="ORF">CSO01_33470</name>
</gene>
<keyword evidence="10" id="KW-1185">Reference proteome</keyword>
<feature type="domain" description="Rad50/SbcC-type AAA" evidence="8">
    <location>
        <begin position="47"/>
        <end position="79"/>
    </location>
</feature>
<comment type="caution">
    <text evidence="9">The sequence shown here is derived from an EMBL/GenBank/DDBJ whole genome shotgun (WGS) entry which is preliminary data.</text>
</comment>
<evidence type="ECO:0000313" key="10">
    <source>
        <dbReference type="Proteomes" id="UP000321798"/>
    </source>
</evidence>
<dbReference type="EMBL" id="BKAL01000014">
    <property type="protein sequence ID" value="GEP70632.1"/>
    <property type="molecule type" value="Genomic_DNA"/>
</dbReference>
<reference evidence="9 10" key="1">
    <citation type="submission" date="2019-07" db="EMBL/GenBank/DDBJ databases">
        <title>Whole genome shotgun sequence of Cellulomonas soli NBRC 109434.</title>
        <authorList>
            <person name="Hosoyama A."/>
            <person name="Uohara A."/>
            <person name="Ohji S."/>
            <person name="Ichikawa N."/>
        </authorList>
    </citation>
    <scope>NUCLEOTIDE SEQUENCE [LARGE SCALE GENOMIC DNA]</scope>
    <source>
        <strain evidence="9 10">NBRC 109434</strain>
    </source>
</reference>
<sequence length="245" mass="26664">MEPFSTLPVRRVERDPAAAAPPRPRDGWPWALPAVAHLLAHGLDLGPLTVIVGQNGAGKSTLVEAVALAFGLSPEGGGTGARHTTRVSESPLHEELRIVRGPGSARWGYFLRAETMHGLLTYLENNPRPGEAAFHEASHGEAFLSLTADPSRFAKPGFFVFDEPEAGLSFPSQMLFAEQVVDMVEHGAQVLIATHSPVIAALQGATLLQVDESGLTQARWDELSLVDQYRRFLSDPEAYRTRIWQ</sequence>
<dbReference type="GO" id="GO:0016887">
    <property type="term" value="F:ATP hydrolysis activity"/>
    <property type="evidence" value="ECO:0007669"/>
    <property type="project" value="InterPro"/>
</dbReference>
<protein>
    <submittedName>
        <fullName evidence="9">ABC transporter, ATP-binding protein</fullName>
    </submittedName>
</protein>
<dbReference type="InterPro" id="IPR038729">
    <property type="entry name" value="Rad50/SbcC_AAA"/>
</dbReference>
<dbReference type="Pfam" id="PF13304">
    <property type="entry name" value="AAA_21"/>
    <property type="match status" value="1"/>
</dbReference>
<keyword evidence="4" id="KW-0406">Ion transport</keyword>
<dbReference type="GO" id="GO:0005886">
    <property type="term" value="C:plasma membrane"/>
    <property type="evidence" value="ECO:0007669"/>
    <property type="project" value="UniProtKB-SubCell"/>
</dbReference>
<dbReference type="InterPro" id="IPR051535">
    <property type="entry name" value="Siderophore_ABC-ATPase"/>
</dbReference>
<dbReference type="InterPro" id="IPR027417">
    <property type="entry name" value="P-loop_NTPase"/>
</dbReference>
<dbReference type="GO" id="GO:0005524">
    <property type="term" value="F:ATP binding"/>
    <property type="evidence" value="ECO:0007669"/>
    <property type="project" value="UniProtKB-KW"/>
</dbReference>
<dbReference type="PANTHER" id="PTHR42771:SF2">
    <property type="entry name" value="IRON(3+)-HYDROXAMATE IMPORT ATP-BINDING PROTEIN FHUC"/>
    <property type="match status" value="1"/>
</dbReference>
<dbReference type="OrthoDB" id="9784297at2"/>
<evidence type="ECO:0000256" key="5">
    <source>
        <dbReference type="ARBA" id="ARBA00023136"/>
    </source>
</evidence>
<dbReference type="PANTHER" id="PTHR42771">
    <property type="entry name" value="IRON(3+)-HYDROXAMATE IMPORT ATP-BINDING PROTEIN FHUC"/>
    <property type="match status" value="1"/>
</dbReference>
<evidence type="ECO:0000256" key="1">
    <source>
        <dbReference type="ARBA" id="ARBA00004202"/>
    </source>
</evidence>
<dbReference type="Gene3D" id="3.40.50.300">
    <property type="entry name" value="P-loop containing nucleotide triphosphate hydrolases"/>
    <property type="match status" value="2"/>
</dbReference>
<dbReference type="SUPFAM" id="SSF52540">
    <property type="entry name" value="P-loop containing nucleoside triphosphate hydrolases"/>
    <property type="match status" value="1"/>
</dbReference>
<dbReference type="InterPro" id="IPR003959">
    <property type="entry name" value="ATPase_AAA_core"/>
</dbReference>
<evidence type="ECO:0000259" key="8">
    <source>
        <dbReference type="Pfam" id="PF13476"/>
    </source>
</evidence>
<evidence type="ECO:0000256" key="4">
    <source>
        <dbReference type="ARBA" id="ARBA00023065"/>
    </source>
</evidence>
<feature type="domain" description="ATPase AAA-type core" evidence="7">
    <location>
        <begin position="138"/>
        <end position="199"/>
    </location>
</feature>
<evidence type="ECO:0000256" key="2">
    <source>
        <dbReference type="ARBA" id="ARBA00022448"/>
    </source>
</evidence>
<keyword evidence="3" id="KW-1003">Cell membrane</keyword>
<organism evidence="9 10">
    <name type="scientific">Cellulomonas soli</name>
    <dbReference type="NCBI Taxonomy" id="931535"/>
    <lineage>
        <taxon>Bacteria</taxon>
        <taxon>Bacillati</taxon>
        <taxon>Actinomycetota</taxon>
        <taxon>Actinomycetes</taxon>
        <taxon>Micrococcales</taxon>
        <taxon>Cellulomonadaceae</taxon>
        <taxon>Cellulomonas</taxon>
    </lineage>
</organism>
<comment type="subcellular location">
    <subcellularLocation>
        <location evidence="1">Cell membrane</location>
        <topology evidence="1">Peripheral membrane protein</topology>
    </subcellularLocation>
</comment>
<dbReference type="Proteomes" id="UP000321798">
    <property type="component" value="Unassembled WGS sequence"/>
</dbReference>
<dbReference type="GO" id="GO:0006302">
    <property type="term" value="P:double-strand break repair"/>
    <property type="evidence" value="ECO:0007669"/>
    <property type="project" value="InterPro"/>
</dbReference>
<keyword evidence="2" id="KW-0813">Transport</keyword>
<evidence type="ECO:0000256" key="6">
    <source>
        <dbReference type="SAM" id="MobiDB-lite"/>
    </source>
</evidence>
<keyword evidence="9" id="KW-0067">ATP-binding</keyword>
<dbReference type="AlphaFoldDB" id="A0A512PHM8"/>
<evidence type="ECO:0000259" key="7">
    <source>
        <dbReference type="Pfam" id="PF13304"/>
    </source>
</evidence>
<proteinExistence type="predicted"/>
<evidence type="ECO:0000256" key="3">
    <source>
        <dbReference type="ARBA" id="ARBA00022475"/>
    </source>
</evidence>
<accession>A0A512PHM8</accession>
<dbReference type="GO" id="GO:0006811">
    <property type="term" value="P:monoatomic ion transport"/>
    <property type="evidence" value="ECO:0007669"/>
    <property type="project" value="UniProtKB-KW"/>
</dbReference>
<dbReference type="Pfam" id="PF13476">
    <property type="entry name" value="AAA_23"/>
    <property type="match status" value="1"/>
</dbReference>
<name>A0A512PHM8_9CELL</name>